<dbReference type="Gene3D" id="3.40.50.1000">
    <property type="entry name" value="HAD superfamily/HAD-like"/>
    <property type="match status" value="1"/>
</dbReference>
<evidence type="ECO:0000256" key="5">
    <source>
        <dbReference type="ARBA" id="ARBA00023277"/>
    </source>
</evidence>
<keyword evidence="5" id="KW-0119">Carbohydrate metabolism</keyword>
<evidence type="ECO:0000256" key="1">
    <source>
        <dbReference type="ARBA" id="ARBA00001946"/>
    </source>
</evidence>
<evidence type="ECO:0000313" key="6">
    <source>
        <dbReference type="EMBL" id="UUI02999.1"/>
    </source>
</evidence>
<dbReference type="InterPro" id="IPR023214">
    <property type="entry name" value="HAD_sf"/>
</dbReference>
<name>A0ABY5JRZ8_9BACI</name>
<dbReference type="SFLD" id="SFLDG01135">
    <property type="entry name" value="C1.5.6:_HAD__Beta-PGM__Phospha"/>
    <property type="match status" value="1"/>
</dbReference>
<protein>
    <submittedName>
        <fullName evidence="6">HAD family phosphatase</fullName>
    </submittedName>
</protein>
<evidence type="ECO:0000256" key="3">
    <source>
        <dbReference type="ARBA" id="ARBA00022723"/>
    </source>
</evidence>
<sequence length="215" mass="24325">MVKAIIFDMDGVLIDSEPVQLKRYDEFLRYKGVSLPRKELNKIVGASSKLTWKMLEDRFEGILTRDAFHQELTDYHNGNDMDFSTLLNEGATEILSWLNSQNYSVALASSANINKINQVINQCGLDDFFEVVLSGDMFNESKPNPEIYLTAAEKLNMAPEECLVIEDSVYGITAAKAAGMYTVAKEELRFDFDQSKADRVVIDLFEIKQVVESIK</sequence>
<dbReference type="PANTHER" id="PTHR46193:SF18">
    <property type="entry name" value="HEXITOL PHOSPHATASE B"/>
    <property type="match status" value="1"/>
</dbReference>
<evidence type="ECO:0000256" key="4">
    <source>
        <dbReference type="ARBA" id="ARBA00022842"/>
    </source>
</evidence>
<dbReference type="NCBIfam" id="TIGR01509">
    <property type="entry name" value="HAD-SF-IA-v3"/>
    <property type="match status" value="1"/>
</dbReference>
<reference evidence="6" key="1">
    <citation type="submission" date="2022-07" db="EMBL/GenBank/DDBJ databases">
        <title>FELIX.</title>
        <authorList>
            <person name="Wan K.H."/>
            <person name="Park S."/>
            <person name="Lawrence Q."/>
            <person name="Eichenberger J.P."/>
            <person name="Booth B.W."/>
            <person name="Piaggio A.J."/>
            <person name="Chandler J.C."/>
            <person name="Franklin A.B."/>
            <person name="Celniker S.E."/>
        </authorList>
    </citation>
    <scope>NUCLEOTIDE SEQUENCE</scope>
    <source>
        <strain evidence="6">QA-1986 374</strain>
    </source>
</reference>
<dbReference type="EMBL" id="CP101914">
    <property type="protein sequence ID" value="UUI02999.1"/>
    <property type="molecule type" value="Genomic_DNA"/>
</dbReference>
<evidence type="ECO:0000313" key="7">
    <source>
        <dbReference type="Proteomes" id="UP001059773"/>
    </source>
</evidence>
<organism evidence="6 7">
    <name type="scientific">Oceanobacillus jeddahense</name>
    <dbReference type="NCBI Taxonomy" id="1462527"/>
    <lineage>
        <taxon>Bacteria</taxon>
        <taxon>Bacillati</taxon>
        <taxon>Bacillota</taxon>
        <taxon>Bacilli</taxon>
        <taxon>Bacillales</taxon>
        <taxon>Bacillaceae</taxon>
        <taxon>Oceanobacillus</taxon>
    </lineage>
</organism>
<proteinExistence type="inferred from homology"/>
<dbReference type="Gene3D" id="1.10.150.240">
    <property type="entry name" value="Putative phosphatase, domain 2"/>
    <property type="match status" value="1"/>
</dbReference>
<evidence type="ECO:0000256" key="2">
    <source>
        <dbReference type="ARBA" id="ARBA00006171"/>
    </source>
</evidence>
<keyword evidence="7" id="KW-1185">Reference proteome</keyword>
<dbReference type="SUPFAM" id="SSF56784">
    <property type="entry name" value="HAD-like"/>
    <property type="match status" value="1"/>
</dbReference>
<keyword evidence="4" id="KW-0460">Magnesium</keyword>
<dbReference type="Proteomes" id="UP001059773">
    <property type="component" value="Chromosome"/>
</dbReference>
<dbReference type="SFLD" id="SFLDG01129">
    <property type="entry name" value="C1.5:_HAD__Beta-PGM__Phosphata"/>
    <property type="match status" value="1"/>
</dbReference>
<comment type="cofactor">
    <cofactor evidence="1">
        <name>Mg(2+)</name>
        <dbReference type="ChEBI" id="CHEBI:18420"/>
    </cofactor>
</comment>
<dbReference type="InterPro" id="IPR041492">
    <property type="entry name" value="HAD_2"/>
</dbReference>
<dbReference type="InterPro" id="IPR051600">
    <property type="entry name" value="Beta-PGM-like"/>
</dbReference>
<dbReference type="Pfam" id="PF13419">
    <property type="entry name" value="HAD_2"/>
    <property type="match status" value="1"/>
</dbReference>
<dbReference type="InterPro" id="IPR036412">
    <property type="entry name" value="HAD-like_sf"/>
</dbReference>
<dbReference type="NCBIfam" id="TIGR01549">
    <property type="entry name" value="HAD-SF-IA-v1"/>
    <property type="match status" value="1"/>
</dbReference>
<dbReference type="PRINTS" id="PR00413">
    <property type="entry name" value="HADHALOGNASE"/>
</dbReference>
<dbReference type="SFLD" id="SFLDS00003">
    <property type="entry name" value="Haloacid_Dehalogenase"/>
    <property type="match status" value="1"/>
</dbReference>
<dbReference type="InterPro" id="IPR006439">
    <property type="entry name" value="HAD-SF_hydro_IA"/>
</dbReference>
<keyword evidence="3" id="KW-0479">Metal-binding</keyword>
<comment type="similarity">
    <text evidence="2">Belongs to the HAD-like hydrolase superfamily. CbbY/CbbZ/Gph/YieH family.</text>
</comment>
<gene>
    <name evidence="6" type="ORF">NP439_23710</name>
</gene>
<dbReference type="RefSeq" id="WP_040977858.1">
    <property type="nucleotide sequence ID" value="NZ_CABKTI010000001.1"/>
</dbReference>
<dbReference type="PANTHER" id="PTHR46193">
    <property type="entry name" value="6-PHOSPHOGLUCONATE PHOSPHATASE"/>
    <property type="match status" value="1"/>
</dbReference>
<dbReference type="InterPro" id="IPR023198">
    <property type="entry name" value="PGP-like_dom2"/>
</dbReference>
<accession>A0ABY5JRZ8</accession>